<name>A0A4R1BIU8_9PROT</name>
<reference evidence="1 2" key="1">
    <citation type="submission" date="2019-03" db="EMBL/GenBank/DDBJ databases">
        <title>Genome sequence of Thiobacillaceae bacterium LSR1, a sulfur-oxidizing bacterium isolated from freshwater sediment.</title>
        <authorList>
            <person name="Li S."/>
        </authorList>
    </citation>
    <scope>NUCLEOTIDE SEQUENCE [LARGE SCALE GENOMIC DNA]</scope>
    <source>
        <strain evidence="1 2">LSR1</strain>
    </source>
</reference>
<organism evidence="1 2">
    <name type="scientific">Parasulfuritortus cantonensis</name>
    <dbReference type="NCBI Taxonomy" id="2528202"/>
    <lineage>
        <taxon>Bacteria</taxon>
        <taxon>Pseudomonadati</taxon>
        <taxon>Pseudomonadota</taxon>
        <taxon>Betaproteobacteria</taxon>
        <taxon>Nitrosomonadales</taxon>
        <taxon>Thiobacillaceae</taxon>
        <taxon>Parasulfuritortus</taxon>
    </lineage>
</organism>
<sequence length="302" mass="33226">MNDELSHEDQFRLNVLLAQDVKAVRLDEGSLVLHALLGNGEEASMPLHPDCRADKYLRLAREALSGHALGSPGGYPVYLSRWTRHGQMESANLGQLLMIGEPEAVVAVVHSPALTDQLAEYAWWAMPTIEHARLMLMRQAVAKGRMGPVLTDFLVEHLPFLQEDHLAIMDTVAVLLYAGTLSAEQRDAIWRRGKRQNSYYVAFLESCPDDLPGADSRAFVDACVEILVRPDTQEVVSRTLNAIGRHFSGHPEPGDAARARLAEVGAKLADPVFSRSTAIGSLMRRKLEPVIAPILADLRSLA</sequence>
<dbReference type="EMBL" id="SJZB01000014">
    <property type="protein sequence ID" value="TCJ17223.1"/>
    <property type="molecule type" value="Genomic_DNA"/>
</dbReference>
<evidence type="ECO:0000313" key="1">
    <source>
        <dbReference type="EMBL" id="TCJ17223.1"/>
    </source>
</evidence>
<comment type="caution">
    <text evidence="1">The sequence shown here is derived from an EMBL/GenBank/DDBJ whole genome shotgun (WGS) entry which is preliminary data.</text>
</comment>
<dbReference type="Proteomes" id="UP000295443">
    <property type="component" value="Unassembled WGS sequence"/>
</dbReference>
<protein>
    <recommendedName>
        <fullName evidence="3">Sulfur reduction protein DsrS</fullName>
    </recommendedName>
</protein>
<dbReference type="AlphaFoldDB" id="A0A4R1BIU8"/>
<proteinExistence type="predicted"/>
<keyword evidence="2" id="KW-1185">Reference proteome</keyword>
<dbReference type="OrthoDB" id="9770072at2"/>
<gene>
    <name evidence="1" type="ORF">EZJ19_04530</name>
</gene>
<accession>A0A4R1BIU8</accession>
<evidence type="ECO:0008006" key="3">
    <source>
        <dbReference type="Google" id="ProtNLM"/>
    </source>
</evidence>
<evidence type="ECO:0000313" key="2">
    <source>
        <dbReference type="Proteomes" id="UP000295443"/>
    </source>
</evidence>
<dbReference type="RefSeq" id="WP_131445106.1">
    <property type="nucleotide sequence ID" value="NZ_SJZB01000014.1"/>
</dbReference>